<organism evidence="1 2">
    <name type="scientific">Peronospora belbahrii</name>
    <dbReference type="NCBI Taxonomy" id="622444"/>
    <lineage>
        <taxon>Eukaryota</taxon>
        <taxon>Sar</taxon>
        <taxon>Stramenopiles</taxon>
        <taxon>Oomycota</taxon>
        <taxon>Peronosporomycetes</taxon>
        <taxon>Peronosporales</taxon>
        <taxon>Peronosporaceae</taxon>
        <taxon>Peronospora</taxon>
    </lineage>
</organism>
<evidence type="ECO:0000313" key="2">
    <source>
        <dbReference type="Proteomes" id="UP001160483"/>
    </source>
</evidence>
<reference evidence="1" key="1">
    <citation type="submission" date="2021-11" db="EMBL/GenBank/DDBJ databases">
        <authorList>
            <person name="Islam A."/>
            <person name="Islam S."/>
            <person name="Flora M.S."/>
            <person name="Rahman M."/>
            <person name="Ziaur R.M."/>
            <person name="Epstein J.H."/>
            <person name="Hassan M."/>
            <person name="Klassen M."/>
            <person name="Woodard K."/>
            <person name="Webb A."/>
            <person name="Webby R.J."/>
            <person name="El Zowalaty M.E."/>
        </authorList>
    </citation>
    <scope>NUCLEOTIDE SEQUENCE</scope>
    <source>
        <strain evidence="1">Pbs3</strain>
    </source>
</reference>
<sequence>MISPFFQLGTKIEYQIWRRRPSSSSSSKQQQHIWSTRVHREIEKCRIPGALPCGATLRRAYVSQTRGLCEGEFHCFVPFVDGSDALFLIPLTHLVIRMPFLDDQVAAGQVQYPFLAPEVEIRHGAMYLPPGLRKRKLPKSGEKEPIFILQLPLLNQWSPSTTLTMLVHEFFQLVQQDDPAPTKFLSTGGKNLCEQNGYKNGHLRRKKTMKMRKKDVRGAVYPCQEIDPTTSTLRQTPMLLQTGKIALLLPSREAAGQKDDDYVYVGDLILLQDIVRITPQRGKSLTLFFKDTSLPCRTFLSQYTDEIVRDLRVMIGEVNSNKRGRGQTGSGAAGLATQLLPFLSVDQSEKAKEMSTKLIGRLGKVATSVSRFLRGDEDDAMGQQQTNLLDKVFAEIDEQKEAFYRTPSKARMTEITRRYQNIAEKYAYLNNEEGHVERAISELQLFIEHPKAQRILVEASVYEQSTRGIRVGPA</sequence>
<dbReference type="EMBL" id="CAKKTJ010000335">
    <property type="protein sequence ID" value="CAH0482584.1"/>
    <property type="molecule type" value="Genomic_DNA"/>
</dbReference>
<gene>
    <name evidence="1" type="ORF">PBS003_LOCUS9169</name>
</gene>
<comment type="caution">
    <text evidence="1">The sequence shown here is derived from an EMBL/GenBank/DDBJ whole genome shotgun (WGS) entry which is preliminary data.</text>
</comment>
<name>A0AAU9L9J1_9STRA</name>
<protein>
    <submittedName>
        <fullName evidence="1">Uncharacterized protein</fullName>
    </submittedName>
</protein>
<proteinExistence type="predicted"/>
<dbReference type="Proteomes" id="UP001160483">
    <property type="component" value="Unassembled WGS sequence"/>
</dbReference>
<dbReference type="AlphaFoldDB" id="A0AAU9L9J1"/>
<evidence type="ECO:0000313" key="1">
    <source>
        <dbReference type="EMBL" id="CAH0482584.1"/>
    </source>
</evidence>
<accession>A0AAU9L9J1</accession>